<feature type="transmembrane region" description="Helical" evidence="1">
    <location>
        <begin position="89"/>
        <end position="110"/>
    </location>
</feature>
<protein>
    <submittedName>
        <fullName evidence="2">Uncharacterized protein</fullName>
    </submittedName>
</protein>
<feature type="transmembrane region" description="Helical" evidence="1">
    <location>
        <begin position="262"/>
        <end position="289"/>
    </location>
</feature>
<reference evidence="2 3" key="1">
    <citation type="submission" date="2019-05" db="EMBL/GenBank/DDBJ databases">
        <title>Mikania micrantha, genome provides insights into the molecular mechanism of rapid growth.</title>
        <authorList>
            <person name="Liu B."/>
        </authorList>
    </citation>
    <scope>NUCLEOTIDE SEQUENCE [LARGE SCALE GENOMIC DNA]</scope>
    <source>
        <strain evidence="2">NLD-2019</strain>
        <tissue evidence="2">Leaf</tissue>
    </source>
</reference>
<gene>
    <name evidence="2" type="ORF">E3N88_37479</name>
</gene>
<feature type="transmembrane region" description="Helical" evidence="1">
    <location>
        <begin position="235"/>
        <end position="256"/>
    </location>
</feature>
<dbReference type="PANTHER" id="PTHR33133">
    <property type="entry name" value="OS08G0107100 PROTEIN-RELATED"/>
    <property type="match status" value="1"/>
</dbReference>
<dbReference type="Proteomes" id="UP000326396">
    <property type="component" value="Linkage Group LG8"/>
</dbReference>
<keyword evidence="1" id="KW-1133">Transmembrane helix</keyword>
<feature type="transmembrane region" description="Helical" evidence="1">
    <location>
        <begin position="139"/>
        <end position="160"/>
    </location>
</feature>
<dbReference type="AlphaFoldDB" id="A0A5N6LTI2"/>
<name>A0A5N6LTI2_9ASTR</name>
<proteinExistence type="predicted"/>
<keyword evidence="1" id="KW-0812">Transmembrane</keyword>
<dbReference type="OrthoDB" id="1725067at2759"/>
<evidence type="ECO:0000313" key="2">
    <source>
        <dbReference type="EMBL" id="KAD2804102.1"/>
    </source>
</evidence>
<keyword evidence="3" id="KW-1185">Reference proteome</keyword>
<accession>A0A5N6LTI2</accession>
<comment type="caution">
    <text evidence="2">The sequence shown here is derived from an EMBL/GenBank/DDBJ whole genome shotgun (WGS) entry which is preliminary data.</text>
</comment>
<dbReference type="EMBL" id="SZYD01000018">
    <property type="protein sequence ID" value="KAD2804102.1"/>
    <property type="molecule type" value="Genomic_DNA"/>
</dbReference>
<keyword evidence="1" id="KW-0472">Membrane</keyword>
<feature type="transmembrane region" description="Helical" evidence="1">
    <location>
        <begin position="28"/>
        <end position="48"/>
    </location>
</feature>
<organism evidence="2 3">
    <name type="scientific">Mikania micrantha</name>
    <name type="common">bitter vine</name>
    <dbReference type="NCBI Taxonomy" id="192012"/>
    <lineage>
        <taxon>Eukaryota</taxon>
        <taxon>Viridiplantae</taxon>
        <taxon>Streptophyta</taxon>
        <taxon>Embryophyta</taxon>
        <taxon>Tracheophyta</taxon>
        <taxon>Spermatophyta</taxon>
        <taxon>Magnoliopsida</taxon>
        <taxon>eudicotyledons</taxon>
        <taxon>Gunneridae</taxon>
        <taxon>Pentapetalae</taxon>
        <taxon>asterids</taxon>
        <taxon>campanulids</taxon>
        <taxon>Asterales</taxon>
        <taxon>Asteraceae</taxon>
        <taxon>Asteroideae</taxon>
        <taxon>Heliantheae alliance</taxon>
        <taxon>Eupatorieae</taxon>
        <taxon>Mikania</taxon>
    </lineage>
</organism>
<sequence>MSSSATQTTANRHQLYRLTIGILNSHSLHFITISFLFLPLIFSASAAVQFYSSSNSSGTDVTTMFDPFNLRLIKTVISSSQTLLHVKTLITILVVTCCIILPTVAGIALITNSTNRIIHRQPITFSSSVKSLSSSYLPLFHTFMAGSITLIVLFLVFTLLPLAIIQAIKAFGLHFDLVVFTVFINTISSYALAITILFLVVIWGSAAAITVLESKSGFEALRQSANQSTEFRHQSFSIVLVTGFVLITALLNLTVLTANWTLILYVGAIYLTSSLMILVYVVANTVLYLQCKIIENGEKIAVMTEEEVSGEHVRLTVSDEDDEVVHHELAEEMKGGQDRYALGDQIGHVVKQNQTLCKSWYQSNGLSESSAS</sequence>
<feature type="transmembrane region" description="Helical" evidence="1">
    <location>
        <begin position="190"/>
        <end position="214"/>
    </location>
</feature>
<evidence type="ECO:0000256" key="1">
    <source>
        <dbReference type="SAM" id="Phobius"/>
    </source>
</evidence>
<dbReference type="PANTHER" id="PTHR33133:SF1">
    <property type="entry name" value="EXPRESSED PROTEIN-RELATED"/>
    <property type="match status" value="1"/>
</dbReference>
<evidence type="ECO:0000313" key="3">
    <source>
        <dbReference type="Proteomes" id="UP000326396"/>
    </source>
</evidence>